<feature type="domain" description="Microcystin LR degradation protein MlrC N-terminal" evidence="2">
    <location>
        <begin position="7"/>
        <end position="288"/>
    </location>
</feature>
<dbReference type="InterPro" id="IPR015995">
    <property type="entry name" value="MlrC_N"/>
</dbReference>
<dbReference type="InterPro" id="IPR009197">
    <property type="entry name" value="MlrC"/>
</dbReference>
<dbReference type="Pfam" id="PF07171">
    <property type="entry name" value="MlrC_C"/>
    <property type="match status" value="1"/>
</dbReference>
<dbReference type="AlphaFoldDB" id="A0A3D9KNG9"/>
<dbReference type="OrthoDB" id="9815420at2"/>
<keyword evidence="4" id="KW-1185">Reference proteome</keyword>
<accession>A0A3D9KNG9</accession>
<evidence type="ECO:0000313" key="3">
    <source>
        <dbReference type="EMBL" id="RED87525.1"/>
    </source>
</evidence>
<dbReference type="EMBL" id="QRDZ01000002">
    <property type="protein sequence ID" value="RED87525.1"/>
    <property type="molecule type" value="Genomic_DNA"/>
</dbReference>
<evidence type="ECO:0000313" key="4">
    <source>
        <dbReference type="Proteomes" id="UP000256977"/>
    </source>
</evidence>
<dbReference type="RefSeq" id="WP_116058946.1">
    <property type="nucleotide sequence ID" value="NZ_QRDZ01000002.1"/>
</dbReference>
<proteinExistence type="predicted"/>
<comment type="caution">
    <text evidence="3">The sequence shown here is derived from an EMBL/GenBank/DDBJ whole genome shotgun (WGS) entry which is preliminary data.</text>
</comment>
<dbReference type="PIRSF" id="PIRSF012702">
    <property type="entry name" value="UCP012702"/>
    <property type="match status" value="1"/>
</dbReference>
<dbReference type="InterPro" id="IPR010799">
    <property type="entry name" value="MlrC_C"/>
</dbReference>
<evidence type="ECO:0000259" key="1">
    <source>
        <dbReference type="Pfam" id="PF07171"/>
    </source>
</evidence>
<sequence>MKKRMNIIAGALLQESNTFSSASSDLASFYDYFYREGDEMLADDAPASELSGMVRAAREEGANLLPTLAAQACSSGPIQRTALDRLKLNLLERIEAYPEVDGVLIVMHGAWVAEDQDDADGEILSAVREKVGRDIPIVVTLDSHANVTRSIVEQADAVIGYRTFPHIDYAETGYRAAQLLISILRDGLKPHMKYVKLPMIVPAEAHVTYENPMSDLWGEALKGESGGDSLATSLFIVQPWLDVAELGCSVVVVGRDAERAEREARRLAELLWNRRKQFDIELKSVEEIGDLLEAGRRDGPIVASDSADSPGAGSPGDSNAVLKQLLSMGVGERFTCLLTMVDAAAARQAAACAVGSVVKLTVGHSVSVEFGEPLEIEGVVEYASLSGTFAFGGGTVANMMANMGQCAVVRIGRIHLLLMELPTFTGDPAMYRSVGLEPLDADLVLVKSAAQFRAEYEQIRHGGIYILDTPGASTANLLSLQFKKAPRPLYPFEDGF</sequence>
<evidence type="ECO:0000259" key="2">
    <source>
        <dbReference type="Pfam" id="PF07364"/>
    </source>
</evidence>
<protein>
    <submittedName>
        <fullName evidence="3">Microcystin degradation protein MlrC</fullName>
    </submittedName>
</protein>
<name>A0A3D9KNG9_9BACL</name>
<feature type="domain" description="Microcystin LR degradation protein MlrC C-terminal" evidence="1">
    <location>
        <begin position="304"/>
        <end position="484"/>
    </location>
</feature>
<organism evidence="3 4">
    <name type="scientific">Cohnella phaseoli</name>
    <dbReference type="NCBI Taxonomy" id="456490"/>
    <lineage>
        <taxon>Bacteria</taxon>
        <taxon>Bacillati</taxon>
        <taxon>Bacillota</taxon>
        <taxon>Bacilli</taxon>
        <taxon>Bacillales</taxon>
        <taxon>Paenibacillaceae</taxon>
        <taxon>Cohnella</taxon>
    </lineage>
</organism>
<gene>
    <name evidence="3" type="ORF">DFP98_1022</name>
</gene>
<dbReference type="Pfam" id="PF07364">
    <property type="entry name" value="DUF1485"/>
    <property type="match status" value="1"/>
</dbReference>
<dbReference type="Proteomes" id="UP000256977">
    <property type="component" value="Unassembled WGS sequence"/>
</dbReference>
<reference evidence="3 4" key="1">
    <citation type="submission" date="2018-07" db="EMBL/GenBank/DDBJ databases">
        <title>Genomic Encyclopedia of Type Strains, Phase III (KMG-III): the genomes of soil and plant-associated and newly described type strains.</title>
        <authorList>
            <person name="Whitman W."/>
        </authorList>
    </citation>
    <scope>NUCLEOTIDE SEQUENCE [LARGE SCALE GENOMIC DNA]</scope>
    <source>
        <strain evidence="3 4">CECT 7287</strain>
    </source>
</reference>